<dbReference type="RefSeq" id="WP_074823227.1">
    <property type="nucleotide sequence ID" value="NZ_FOLW01000007.1"/>
</dbReference>
<feature type="transmembrane region" description="Helical" evidence="1">
    <location>
        <begin position="6"/>
        <end position="38"/>
    </location>
</feature>
<reference evidence="2 3" key="1">
    <citation type="submission" date="2016-10" db="EMBL/GenBank/DDBJ databases">
        <authorList>
            <person name="Varghese N."/>
            <person name="Submissions S."/>
        </authorList>
    </citation>
    <scope>NUCLEOTIDE SEQUENCE [LARGE SCALE GENOMIC DNA]</scope>
    <source>
        <strain evidence="2 3">DSM 5563</strain>
    </source>
</reference>
<evidence type="ECO:0000256" key="1">
    <source>
        <dbReference type="SAM" id="Phobius"/>
    </source>
</evidence>
<dbReference type="Proteomes" id="UP000226420">
    <property type="component" value="Unassembled WGS sequence"/>
</dbReference>
<accession>A0AAJ5BHN7</accession>
<feature type="transmembrane region" description="Helical" evidence="1">
    <location>
        <begin position="152"/>
        <end position="176"/>
    </location>
</feature>
<proteinExistence type="predicted"/>
<evidence type="ECO:0000313" key="3">
    <source>
        <dbReference type="Proteomes" id="UP000226420"/>
    </source>
</evidence>
<dbReference type="AlphaFoldDB" id="A0AAJ5BHN7"/>
<keyword evidence="1" id="KW-1133">Transmembrane helix</keyword>
<feature type="transmembrane region" description="Helical" evidence="1">
    <location>
        <begin position="129"/>
        <end position="146"/>
    </location>
</feature>
<feature type="transmembrane region" description="Helical" evidence="1">
    <location>
        <begin position="290"/>
        <end position="307"/>
    </location>
</feature>
<keyword evidence="1" id="KW-0812">Transmembrane</keyword>
<feature type="transmembrane region" description="Helical" evidence="1">
    <location>
        <begin position="183"/>
        <end position="205"/>
    </location>
</feature>
<feature type="transmembrane region" description="Helical" evidence="1">
    <location>
        <begin position="82"/>
        <end position="101"/>
    </location>
</feature>
<feature type="transmembrane region" description="Helical" evidence="1">
    <location>
        <begin position="264"/>
        <end position="284"/>
    </location>
</feature>
<name>A0AAJ5BHN7_9GAMM</name>
<feature type="transmembrane region" description="Helical" evidence="1">
    <location>
        <begin position="107"/>
        <end position="122"/>
    </location>
</feature>
<feature type="transmembrane region" description="Helical" evidence="1">
    <location>
        <begin position="314"/>
        <end position="332"/>
    </location>
</feature>
<organism evidence="2 3">
    <name type="scientific">Pragia fontium DSM 5563 = ATCC 49100</name>
    <dbReference type="NCBI Taxonomy" id="1122977"/>
    <lineage>
        <taxon>Bacteria</taxon>
        <taxon>Pseudomonadati</taxon>
        <taxon>Pseudomonadota</taxon>
        <taxon>Gammaproteobacteria</taxon>
        <taxon>Enterobacterales</taxon>
        <taxon>Budviciaceae</taxon>
        <taxon>Pragia</taxon>
    </lineage>
</organism>
<dbReference type="Pfam" id="PF14897">
    <property type="entry name" value="EpsG"/>
    <property type="match status" value="1"/>
</dbReference>
<gene>
    <name evidence="2" type="ORF">SAMN02745723_10745</name>
</gene>
<keyword evidence="1" id="KW-0472">Membrane</keyword>
<protein>
    <submittedName>
        <fullName evidence="2">EpsG family protein</fullName>
    </submittedName>
</protein>
<sequence length="345" mass="40821">MYFISLYFISLFLYGLNCIQKTVLSGFLIVLLWCLLIASRDIFYGQDMVMYYHIFLDSNYYKLDELGLNYLNDFISFFSNDFFFFSIVYAVIINFLLLYLLKLCDRENYILLFIFFTSYFIFYQLNFNIYRQGLAIIISLLGLLLYSKNRLFLLLLFVAILFHKAAILTLVFFILSFIKFRRYYCLIGLFISLIPIPDNIYIFLAEVVGEYIPILKQSLTEYIRVVRVGVIGAASLDQKNIPIIISLLFIYFSKVKINKLQENIFIVYVWGVIFASIFKGNVIIYDRVLLYSQILFPYVLFFILKNIFPSKNKVLYVSLASVQVLITVLIWGPRNFLPDYLFYMF</sequence>
<comment type="caution">
    <text evidence="2">The sequence shown here is derived from an EMBL/GenBank/DDBJ whole genome shotgun (WGS) entry which is preliminary data.</text>
</comment>
<dbReference type="InterPro" id="IPR049458">
    <property type="entry name" value="EpsG-like"/>
</dbReference>
<evidence type="ECO:0000313" key="2">
    <source>
        <dbReference type="EMBL" id="SFD04224.1"/>
    </source>
</evidence>
<dbReference type="EMBL" id="FOLW01000007">
    <property type="protein sequence ID" value="SFD04224.1"/>
    <property type="molecule type" value="Genomic_DNA"/>
</dbReference>